<dbReference type="EMBL" id="JBHRZH010000007">
    <property type="protein sequence ID" value="MFC3761320.1"/>
    <property type="molecule type" value="Genomic_DNA"/>
</dbReference>
<dbReference type="InterPro" id="IPR047296">
    <property type="entry name" value="GIY-YIG_UvrC_Cho"/>
</dbReference>
<gene>
    <name evidence="2" type="ORF">ACFOUW_10750</name>
</gene>
<dbReference type="GO" id="GO:0004519">
    <property type="term" value="F:endonuclease activity"/>
    <property type="evidence" value="ECO:0007669"/>
    <property type="project" value="UniProtKB-KW"/>
</dbReference>
<dbReference type="PANTHER" id="PTHR30562:SF1">
    <property type="entry name" value="UVRABC SYSTEM PROTEIN C"/>
    <property type="match status" value="1"/>
</dbReference>
<dbReference type="PROSITE" id="PS50164">
    <property type="entry name" value="GIY_YIG"/>
    <property type="match status" value="1"/>
</dbReference>
<evidence type="ECO:0000313" key="3">
    <source>
        <dbReference type="Proteomes" id="UP001595699"/>
    </source>
</evidence>
<dbReference type="InterPro" id="IPR050066">
    <property type="entry name" value="UvrABC_protein_C"/>
</dbReference>
<keyword evidence="3" id="KW-1185">Reference proteome</keyword>
<dbReference type="Proteomes" id="UP001595699">
    <property type="component" value="Unassembled WGS sequence"/>
</dbReference>
<sequence length="275" mass="30079">MSALLDAAARAPDTPGVYFMLGVRTELLYVGKAGHLRRRLKQHAVAKPSPERLAELYERVAEVRWRELPDEAAAVAWETDLITALAPPHNAGPLGVWNHIVLAPGVADRLSFTLRLEPVGGTVYGCFPHLGKGVGSPPGLACSDGYTAFLRLLWAASEDPAQRVPAKLTRSAPVSFEVPVNPDLRRQLHSFLSGTSDRLLANLPIGHREPYLQPGLRRDRDAARGFFAYGPVALRKLRLRHGLPARPMTRETFAALVTADALAAIGEFRPPPRFE</sequence>
<dbReference type="CDD" id="cd10434">
    <property type="entry name" value="GIY-YIG_UvrC_Cho"/>
    <property type="match status" value="1"/>
</dbReference>
<keyword evidence="2" id="KW-0540">Nuclease</keyword>
<comment type="caution">
    <text evidence="2">The sequence shown here is derived from an EMBL/GenBank/DDBJ whole genome shotgun (WGS) entry which is preliminary data.</text>
</comment>
<dbReference type="Pfam" id="PF01541">
    <property type="entry name" value="GIY-YIG"/>
    <property type="match status" value="1"/>
</dbReference>
<feature type="domain" description="GIY-YIG" evidence="1">
    <location>
        <begin position="13"/>
        <end position="91"/>
    </location>
</feature>
<dbReference type="SUPFAM" id="SSF82771">
    <property type="entry name" value="GIY-YIG endonuclease"/>
    <property type="match status" value="1"/>
</dbReference>
<dbReference type="RefSeq" id="WP_205117657.1">
    <property type="nucleotide sequence ID" value="NZ_JAFBCM010000001.1"/>
</dbReference>
<dbReference type="InterPro" id="IPR035901">
    <property type="entry name" value="GIY-YIG_endonuc_sf"/>
</dbReference>
<accession>A0ABV7YBF9</accession>
<keyword evidence="2" id="KW-0255">Endonuclease</keyword>
<reference evidence="3" key="1">
    <citation type="journal article" date="2019" name="Int. J. Syst. Evol. Microbiol.">
        <title>The Global Catalogue of Microorganisms (GCM) 10K type strain sequencing project: providing services to taxonomists for standard genome sequencing and annotation.</title>
        <authorList>
            <consortium name="The Broad Institute Genomics Platform"/>
            <consortium name="The Broad Institute Genome Sequencing Center for Infectious Disease"/>
            <person name="Wu L."/>
            <person name="Ma J."/>
        </authorList>
    </citation>
    <scope>NUCLEOTIDE SEQUENCE [LARGE SCALE GENOMIC DNA]</scope>
    <source>
        <strain evidence="3">CGMCC 4.7241</strain>
    </source>
</reference>
<evidence type="ECO:0000259" key="1">
    <source>
        <dbReference type="PROSITE" id="PS50164"/>
    </source>
</evidence>
<organism evidence="2 3">
    <name type="scientific">Tenggerimyces flavus</name>
    <dbReference type="NCBI Taxonomy" id="1708749"/>
    <lineage>
        <taxon>Bacteria</taxon>
        <taxon>Bacillati</taxon>
        <taxon>Actinomycetota</taxon>
        <taxon>Actinomycetes</taxon>
        <taxon>Propionibacteriales</taxon>
        <taxon>Nocardioidaceae</taxon>
        <taxon>Tenggerimyces</taxon>
    </lineage>
</organism>
<keyword evidence="2" id="KW-0378">Hydrolase</keyword>
<dbReference type="PANTHER" id="PTHR30562">
    <property type="entry name" value="UVRC/OXIDOREDUCTASE"/>
    <property type="match status" value="1"/>
</dbReference>
<dbReference type="InterPro" id="IPR000305">
    <property type="entry name" value="GIY-YIG_endonuc"/>
</dbReference>
<name>A0ABV7YBF9_9ACTN</name>
<dbReference type="Gene3D" id="3.40.1440.10">
    <property type="entry name" value="GIY-YIG endonuclease"/>
    <property type="match status" value="1"/>
</dbReference>
<proteinExistence type="predicted"/>
<protein>
    <submittedName>
        <fullName evidence="2">Nucleotide excision repair endonuclease</fullName>
    </submittedName>
</protein>
<dbReference type="SMART" id="SM00465">
    <property type="entry name" value="GIYc"/>
    <property type="match status" value="1"/>
</dbReference>
<evidence type="ECO:0000313" key="2">
    <source>
        <dbReference type="EMBL" id="MFC3761320.1"/>
    </source>
</evidence>